<reference evidence="2 3" key="1">
    <citation type="submission" date="2019-03" db="EMBL/GenBank/DDBJ databases">
        <title>Genome sequence of Thiobacillaceae bacterium LSR1, a sulfur-oxidizing bacterium isolated from freshwater sediment.</title>
        <authorList>
            <person name="Li S."/>
        </authorList>
    </citation>
    <scope>NUCLEOTIDE SEQUENCE [LARGE SCALE GENOMIC DNA]</scope>
    <source>
        <strain evidence="2 3">LSR1</strain>
    </source>
</reference>
<evidence type="ECO:0000313" key="2">
    <source>
        <dbReference type="EMBL" id="TCJ20196.1"/>
    </source>
</evidence>
<accession>A0A4R1BSC5</accession>
<evidence type="ECO:0000313" key="3">
    <source>
        <dbReference type="Proteomes" id="UP000295443"/>
    </source>
</evidence>
<protein>
    <submittedName>
        <fullName evidence="2">Uncharacterized protein</fullName>
    </submittedName>
</protein>
<dbReference type="AlphaFoldDB" id="A0A4R1BSC5"/>
<proteinExistence type="predicted"/>
<gene>
    <name evidence="2" type="ORF">EZJ19_00885</name>
</gene>
<dbReference type="OrthoDB" id="9799796at2"/>
<organism evidence="2 3">
    <name type="scientific">Parasulfuritortus cantonensis</name>
    <dbReference type="NCBI Taxonomy" id="2528202"/>
    <lineage>
        <taxon>Bacteria</taxon>
        <taxon>Pseudomonadati</taxon>
        <taxon>Pseudomonadota</taxon>
        <taxon>Betaproteobacteria</taxon>
        <taxon>Nitrosomonadales</taxon>
        <taxon>Thiobacillaceae</taxon>
        <taxon>Parasulfuritortus</taxon>
    </lineage>
</organism>
<feature type="coiled-coil region" evidence="1">
    <location>
        <begin position="21"/>
        <end position="55"/>
    </location>
</feature>
<name>A0A4R1BSC5_9PROT</name>
<sequence length="75" mass="8329">MGIGDKMWDAIATVIKMNDKVERMAIAMKTQQEKIEDLTGRVIRLETALEIALAQQGIRAKAGTKVSKLEDKEKA</sequence>
<comment type="caution">
    <text evidence="2">The sequence shown here is derived from an EMBL/GenBank/DDBJ whole genome shotgun (WGS) entry which is preliminary data.</text>
</comment>
<dbReference type="EMBL" id="SJZB01000003">
    <property type="protein sequence ID" value="TCJ20196.1"/>
    <property type="molecule type" value="Genomic_DNA"/>
</dbReference>
<keyword evidence="1" id="KW-0175">Coiled coil</keyword>
<evidence type="ECO:0000256" key="1">
    <source>
        <dbReference type="SAM" id="Coils"/>
    </source>
</evidence>
<keyword evidence="3" id="KW-1185">Reference proteome</keyword>
<dbReference type="Proteomes" id="UP000295443">
    <property type="component" value="Unassembled WGS sequence"/>
</dbReference>